<dbReference type="InterPro" id="IPR016159">
    <property type="entry name" value="Cullin_repeat-like_dom_sf"/>
</dbReference>
<evidence type="ECO:0000256" key="1">
    <source>
        <dbReference type="ARBA" id="ARBA00006019"/>
    </source>
</evidence>
<dbReference type="InterPro" id="IPR036390">
    <property type="entry name" value="WH_DNA-bd_sf"/>
</dbReference>
<dbReference type="GO" id="GO:0031625">
    <property type="term" value="F:ubiquitin protein ligase binding"/>
    <property type="evidence" value="ECO:0007669"/>
    <property type="project" value="InterPro"/>
</dbReference>
<dbReference type="InterPro" id="IPR001373">
    <property type="entry name" value="Cullin_N"/>
</dbReference>
<dbReference type="InterPro" id="IPR036317">
    <property type="entry name" value="Cullin_homology_sf"/>
</dbReference>
<keyword evidence="2" id="KW-1017">Isopeptide bond</keyword>
<accession>A0A9W8A407</accession>
<sequence length="762" mass="88081">MFSTVDSMIVSSSTPRKIRLSPLRTQPRLPDDYFEQSWGTLKSAINDIHSRGLPNYNVEVLYRFCETLCIHNYSNLLYDNLNDVISLHTRNQLSDLQQHITNPDPLGFLTLVDRLWSKYTKDLKLIRLIFLYLDRSLNSESSNVLPIWDLGLSILKEKLMESNELSGYILNSVLKVVEWERDGKSIDRDVVRGVVNMYTELGLYFSYFFPALIKETRTYYSQEGKRLSDSLVQDIGNISPTAATTASSSSALSSINVPQFILHAENRINQEKDRAESYLDPESKQKLVFETQGKLIREHVTRILDLGFEQMMKKELKDDVARLYTLLDAVEKLDVLRIYWTVFIKNTGLKMVNDPSIDSTLVNQILSFKSHLDSFLEVCFQSNPKFQHSLKEAFESFINANKSRPAKLIAKFLDKYLRSGNTLVSDEELNDILDRILVLFRFIHGKDMFEAYYKHDLAIRLLYGNSASRDLEMLVLTKLKKECGETFTTKLEGMLKDIGISGQIMEEFMKSKRGTASGPSFNVLTLNRKYWPTYKREEVKLPPDLEKLHQQFEEKYKKKNDHKKLTWLPQLGTAVIHASFLGGKKELFVTQYQALVLNMFRSQDIYTYESIKEVTGMPDDVLKKTLLSLSGSKAPIIHRVSLPPPKTEINISNQDEFQVNYGFTYPSVRVVLYETEQKEKSGEEKHVEAKVHLDRNYKLDAVIVKIMKVNKTLQHSELINKVLSDVKYLVTVPEVKKRLESIIDREFIERDENDPNILKYVP</sequence>
<evidence type="ECO:0000256" key="5">
    <source>
        <dbReference type="RuleBase" id="RU003829"/>
    </source>
</evidence>
<dbReference type="Proteomes" id="UP001150538">
    <property type="component" value="Unassembled WGS sequence"/>
</dbReference>
<name>A0A9W8A407_9FUNG</name>
<proteinExistence type="inferred from homology"/>
<dbReference type="Gene3D" id="1.10.10.10">
    <property type="entry name" value="Winged helix-like DNA-binding domain superfamily/Winged helix DNA-binding domain"/>
    <property type="match status" value="1"/>
</dbReference>
<evidence type="ECO:0000313" key="8">
    <source>
        <dbReference type="Proteomes" id="UP001150538"/>
    </source>
</evidence>
<dbReference type="PANTHER" id="PTHR11932">
    <property type="entry name" value="CULLIN"/>
    <property type="match status" value="1"/>
</dbReference>
<dbReference type="InterPro" id="IPR036388">
    <property type="entry name" value="WH-like_DNA-bd_sf"/>
</dbReference>
<evidence type="ECO:0000256" key="4">
    <source>
        <dbReference type="PROSITE-ProRule" id="PRU00330"/>
    </source>
</evidence>
<dbReference type="InterPro" id="IPR016158">
    <property type="entry name" value="Cullin_homology"/>
</dbReference>
<reference evidence="7" key="1">
    <citation type="submission" date="2022-07" db="EMBL/GenBank/DDBJ databases">
        <title>Phylogenomic reconstructions and comparative analyses of Kickxellomycotina fungi.</title>
        <authorList>
            <person name="Reynolds N.K."/>
            <person name="Stajich J.E."/>
            <person name="Barry K."/>
            <person name="Grigoriev I.V."/>
            <person name="Crous P."/>
            <person name="Smith M.E."/>
        </authorList>
    </citation>
    <scope>NUCLEOTIDE SEQUENCE</scope>
    <source>
        <strain evidence="7">NBRC 100468</strain>
    </source>
</reference>
<dbReference type="SMART" id="SM00182">
    <property type="entry name" value="CULLIN"/>
    <property type="match status" value="1"/>
</dbReference>
<dbReference type="EMBL" id="JANBPU010000002">
    <property type="protein sequence ID" value="KAJ1921978.1"/>
    <property type="molecule type" value="Genomic_DNA"/>
</dbReference>
<comment type="similarity">
    <text evidence="1 4 5">Belongs to the cullin family.</text>
</comment>
<keyword evidence="3" id="KW-0832">Ubl conjugation</keyword>
<keyword evidence="8" id="KW-1185">Reference proteome</keyword>
<dbReference type="SMART" id="SM00884">
    <property type="entry name" value="Cullin_Nedd8"/>
    <property type="match status" value="1"/>
</dbReference>
<organism evidence="7 8">
    <name type="scientific">Mycoemilia scoparia</name>
    <dbReference type="NCBI Taxonomy" id="417184"/>
    <lineage>
        <taxon>Eukaryota</taxon>
        <taxon>Fungi</taxon>
        <taxon>Fungi incertae sedis</taxon>
        <taxon>Zoopagomycota</taxon>
        <taxon>Kickxellomycotina</taxon>
        <taxon>Kickxellomycetes</taxon>
        <taxon>Kickxellales</taxon>
        <taxon>Kickxellaceae</taxon>
        <taxon>Mycoemilia</taxon>
    </lineage>
</organism>
<dbReference type="SUPFAM" id="SSF75632">
    <property type="entry name" value="Cullin homology domain"/>
    <property type="match status" value="1"/>
</dbReference>
<evidence type="ECO:0000313" key="7">
    <source>
        <dbReference type="EMBL" id="KAJ1921978.1"/>
    </source>
</evidence>
<dbReference type="Pfam" id="PF26557">
    <property type="entry name" value="Cullin_AB"/>
    <property type="match status" value="1"/>
</dbReference>
<gene>
    <name evidence="7" type="ORF">H4219_000325</name>
</gene>
<dbReference type="GO" id="GO:0006511">
    <property type="term" value="P:ubiquitin-dependent protein catabolic process"/>
    <property type="evidence" value="ECO:0007669"/>
    <property type="project" value="InterPro"/>
</dbReference>
<evidence type="ECO:0000256" key="2">
    <source>
        <dbReference type="ARBA" id="ARBA00022499"/>
    </source>
</evidence>
<feature type="domain" description="Cullin family profile" evidence="6">
    <location>
        <begin position="404"/>
        <end position="630"/>
    </location>
</feature>
<dbReference type="FunFam" id="1.20.1310.10:FF:000002">
    <property type="entry name" value="cullin-3 isoform X1"/>
    <property type="match status" value="1"/>
</dbReference>
<dbReference type="Gene3D" id="3.30.230.130">
    <property type="entry name" value="Cullin, Chain C, Domain 2"/>
    <property type="match status" value="1"/>
</dbReference>
<dbReference type="InterPro" id="IPR019559">
    <property type="entry name" value="Cullin_neddylation_domain"/>
</dbReference>
<dbReference type="Pfam" id="PF10557">
    <property type="entry name" value="Cullin_Nedd8"/>
    <property type="match status" value="1"/>
</dbReference>
<dbReference type="Pfam" id="PF00888">
    <property type="entry name" value="Cullin"/>
    <property type="match status" value="1"/>
</dbReference>
<dbReference type="PROSITE" id="PS50069">
    <property type="entry name" value="CULLIN_2"/>
    <property type="match status" value="1"/>
</dbReference>
<dbReference type="AlphaFoldDB" id="A0A9W8A407"/>
<dbReference type="InterPro" id="IPR045093">
    <property type="entry name" value="Cullin"/>
</dbReference>
<dbReference type="OrthoDB" id="27073at2759"/>
<dbReference type="SUPFAM" id="SSF74788">
    <property type="entry name" value="Cullin repeat-like"/>
    <property type="match status" value="1"/>
</dbReference>
<evidence type="ECO:0000259" key="6">
    <source>
        <dbReference type="PROSITE" id="PS50069"/>
    </source>
</evidence>
<evidence type="ECO:0000256" key="3">
    <source>
        <dbReference type="ARBA" id="ARBA00022843"/>
    </source>
</evidence>
<dbReference type="SUPFAM" id="SSF46785">
    <property type="entry name" value="Winged helix' DNA-binding domain"/>
    <property type="match status" value="1"/>
</dbReference>
<dbReference type="Gene3D" id="1.20.1310.10">
    <property type="entry name" value="Cullin Repeats"/>
    <property type="match status" value="4"/>
</dbReference>
<dbReference type="InterPro" id="IPR059120">
    <property type="entry name" value="Cullin-like_AB"/>
</dbReference>
<comment type="caution">
    <text evidence="7">The sequence shown here is derived from an EMBL/GenBank/DDBJ whole genome shotgun (WGS) entry which is preliminary data.</text>
</comment>
<protein>
    <recommendedName>
        <fullName evidence="6">Cullin family profile domain-containing protein</fullName>
    </recommendedName>
</protein>